<dbReference type="Proteomes" id="UP000545037">
    <property type="component" value="Unassembled WGS sequence"/>
</dbReference>
<name>A0A7W9FDK7_9CAUL</name>
<dbReference type="EMBL" id="JACHOR010000001">
    <property type="protein sequence ID" value="MBB5745315.1"/>
    <property type="molecule type" value="Genomic_DNA"/>
</dbReference>
<sequence length="29" mass="3327">MLLAGLSALYLYSIMITCFVRLRLTMSVF</sequence>
<evidence type="ECO:0000313" key="2">
    <source>
        <dbReference type="EMBL" id="MBB5745315.1"/>
    </source>
</evidence>
<proteinExistence type="predicted"/>
<dbReference type="AlphaFoldDB" id="A0A7W9FDK7"/>
<organism evidence="2 3">
    <name type="scientific">Brevundimonas variabilis</name>
    <dbReference type="NCBI Taxonomy" id="74312"/>
    <lineage>
        <taxon>Bacteria</taxon>
        <taxon>Pseudomonadati</taxon>
        <taxon>Pseudomonadota</taxon>
        <taxon>Alphaproteobacteria</taxon>
        <taxon>Caulobacterales</taxon>
        <taxon>Caulobacteraceae</taxon>
        <taxon>Brevundimonas</taxon>
    </lineage>
</organism>
<keyword evidence="1" id="KW-1133">Transmembrane helix</keyword>
<evidence type="ECO:0000313" key="3">
    <source>
        <dbReference type="Proteomes" id="UP000545037"/>
    </source>
</evidence>
<keyword evidence="1" id="KW-0812">Transmembrane</keyword>
<gene>
    <name evidence="2" type="ORF">GGR13_000887</name>
</gene>
<protein>
    <submittedName>
        <fullName evidence="2">Uncharacterized protein</fullName>
    </submittedName>
</protein>
<keyword evidence="3" id="KW-1185">Reference proteome</keyword>
<evidence type="ECO:0000256" key="1">
    <source>
        <dbReference type="SAM" id="Phobius"/>
    </source>
</evidence>
<accession>A0A7W9FDK7</accession>
<feature type="transmembrane region" description="Helical" evidence="1">
    <location>
        <begin position="6"/>
        <end position="24"/>
    </location>
</feature>
<comment type="caution">
    <text evidence="2">The sequence shown here is derived from an EMBL/GenBank/DDBJ whole genome shotgun (WGS) entry which is preliminary data.</text>
</comment>
<reference evidence="2 3" key="1">
    <citation type="submission" date="2020-08" db="EMBL/GenBank/DDBJ databases">
        <title>Genomic Encyclopedia of Type Strains, Phase IV (KMG-IV): sequencing the most valuable type-strain genomes for metagenomic binning, comparative biology and taxonomic classification.</title>
        <authorList>
            <person name="Goeker M."/>
        </authorList>
    </citation>
    <scope>NUCLEOTIDE SEQUENCE [LARGE SCALE GENOMIC DNA]</scope>
    <source>
        <strain evidence="2 3">DSM 4737</strain>
    </source>
</reference>
<keyword evidence="1" id="KW-0472">Membrane</keyword>